<dbReference type="SUPFAM" id="SSF53300">
    <property type="entry name" value="vWA-like"/>
    <property type="match status" value="1"/>
</dbReference>
<feature type="chain" id="PRO_5035176068" evidence="2">
    <location>
        <begin position="35"/>
        <end position="381"/>
    </location>
</feature>
<protein>
    <submittedName>
        <fullName evidence="4">VWA domain-containing protein</fullName>
    </submittedName>
</protein>
<feature type="region of interest" description="Disordered" evidence="1">
    <location>
        <begin position="117"/>
        <end position="138"/>
    </location>
</feature>
<evidence type="ECO:0000256" key="1">
    <source>
        <dbReference type="SAM" id="MobiDB-lite"/>
    </source>
</evidence>
<accession>A0A8J7TN37</accession>
<comment type="caution">
    <text evidence="4">The sequence shown here is derived from an EMBL/GenBank/DDBJ whole genome shotgun (WGS) entry which is preliminary data.</text>
</comment>
<proteinExistence type="predicted"/>
<sequence>MEPKSNRVIGNSRLGSIITMSALLLSSALPMSQAAPSKQVEKPKLYGRVDQVSSTMNGAGIKIESLALPSKVTGVRLGSPAYYAGLMQNDLVDGIKLNGDVLQVTFQRAGKRYGISVRSAPENETESNPSGSRRNNTTLRSQAVKIADWKYLKDYEIYLLIDRSGSMEDEVDGDPRYRSRWEWVQKVTADFTREAKDFAGKSLTVVPFNDQMSIYRDITPENLGSVFRGMRPQGATNLMTPLQFAFQDFENRTKGSQPNQPVGRKLLIAVITDGEPQYYETCARVIVEATQKQTEQFQKELIFLGIGENTIGEGVFNFFDDALMAQGAKFDIVDVVNFDELQDLGIAGAMMEGFRHAKKQSGDFSDNELARMLKKLQRKGR</sequence>
<dbReference type="EMBL" id="JAFLCK010000012">
    <property type="protein sequence ID" value="MBN8660643.1"/>
    <property type="molecule type" value="Genomic_DNA"/>
</dbReference>
<organism evidence="4 5">
    <name type="scientific">Candidatus Obscuribacter phosphatis</name>
    <dbReference type="NCBI Taxonomy" id="1906157"/>
    <lineage>
        <taxon>Bacteria</taxon>
        <taxon>Bacillati</taxon>
        <taxon>Candidatus Melainabacteria</taxon>
        <taxon>Candidatus Obscuribacterales</taxon>
        <taxon>Candidatus Obscuribacteraceae</taxon>
        <taxon>Candidatus Obscuribacter</taxon>
    </lineage>
</organism>
<feature type="signal peptide" evidence="2">
    <location>
        <begin position="1"/>
        <end position="34"/>
    </location>
</feature>
<evidence type="ECO:0000313" key="5">
    <source>
        <dbReference type="Proteomes" id="UP000664277"/>
    </source>
</evidence>
<dbReference type="PANTHER" id="PTHR34706:SF1">
    <property type="entry name" value="VWFA DOMAIN-CONTAINING PROTEIN"/>
    <property type="match status" value="1"/>
</dbReference>
<dbReference type="Pfam" id="PF13519">
    <property type="entry name" value="VWA_2"/>
    <property type="match status" value="1"/>
</dbReference>
<dbReference type="InterPro" id="IPR002035">
    <property type="entry name" value="VWF_A"/>
</dbReference>
<dbReference type="Gene3D" id="3.40.50.410">
    <property type="entry name" value="von Willebrand factor, type A domain"/>
    <property type="match status" value="1"/>
</dbReference>
<dbReference type="PROSITE" id="PS50234">
    <property type="entry name" value="VWFA"/>
    <property type="match status" value="1"/>
</dbReference>
<feature type="domain" description="VWFA" evidence="3">
    <location>
        <begin position="156"/>
        <end position="350"/>
    </location>
</feature>
<dbReference type="InterPro" id="IPR036465">
    <property type="entry name" value="vWFA_dom_sf"/>
</dbReference>
<gene>
    <name evidence="4" type="ORF">J0M35_09790</name>
</gene>
<dbReference type="SMART" id="SM00327">
    <property type="entry name" value="VWA"/>
    <property type="match status" value="1"/>
</dbReference>
<evidence type="ECO:0000259" key="3">
    <source>
        <dbReference type="PROSITE" id="PS50234"/>
    </source>
</evidence>
<dbReference type="AlphaFoldDB" id="A0A8J7TN37"/>
<evidence type="ECO:0000313" key="4">
    <source>
        <dbReference type="EMBL" id="MBN8660643.1"/>
    </source>
</evidence>
<dbReference type="Proteomes" id="UP000664277">
    <property type="component" value="Unassembled WGS sequence"/>
</dbReference>
<dbReference type="PANTHER" id="PTHR34706">
    <property type="entry name" value="SLR1338 PROTEIN"/>
    <property type="match status" value="1"/>
</dbReference>
<keyword evidence="2" id="KW-0732">Signal</keyword>
<reference evidence="4" key="1">
    <citation type="submission" date="2021-02" db="EMBL/GenBank/DDBJ databases">
        <title>Genome-Resolved Metagenomics of a Microbial Community Performing Photosynthetic Biological Nutrient Removal.</title>
        <authorList>
            <person name="Mcdaniel E.A."/>
        </authorList>
    </citation>
    <scope>NUCLEOTIDE SEQUENCE</scope>
    <source>
        <strain evidence="4">UWPOB_OBS1</strain>
    </source>
</reference>
<dbReference type="InterPro" id="IPR036034">
    <property type="entry name" value="PDZ_sf"/>
</dbReference>
<feature type="compositionally biased region" description="Polar residues" evidence="1">
    <location>
        <begin position="126"/>
        <end position="138"/>
    </location>
</feature>
<dbReference type="SUPFAM" id="SSF50156">
    <property type="entry name" value="PDZ domain-like"/>
    <property type="match status" value="1"/>
</dbReference>
<evidence type="ECO:0000256" key="2">
    <source>
        <dbReference type="SAM" id="SignalP"/>
    </source>
</evidence>
<name>A0A8J7TN37_9BACT</name>